<dbReference type="Pfam" id="PF14893">
    <property type="entry name" value="PNMA"/>
    <property type="match status" value="2"/>
</dbReference>
<dbReference type="PANTHER" id="PTHR23095:SF17">
    <property type="entry name" value="PARANEOPLASTIC ANTIGEN MA1"/>
    <property type="match status" value="1"/>
</dbReference>
<accession>A0A7M4F2X2</accession>
<sequence length="338" mass="37670">MDMAKLLQWCTELQVSPGRVIVITNIPKDFSAEAIWDLLRGSSRCLRLCQVHGVCPDERGDHQMAVCKLTTAVDTLEGNPKNPPPEELKTLRQLPQVRAPDPEWAKALGKVLKEALQPSPESVAYKRLCIFSGKDPLPAREETFEAWHSHVTETLASWAVSEEEKRRWLLEMQTEALFLEFNKTYQQKGETASAYILQLEKVLQQLVVQGGLTHKMAGKACLQQLWVGILYDEQLVRELNFTGRREDPPTFGQLLQEIREAESLQAVKASIKAVAPVPVWGLAVAPSSPGSESPGTPARFPPGLVGPKAEVPVVIEGRKCIAVLRQWVTSNYHIPVFL</sequence>
<protein>
    <recommendedName>
        <fullName evidence="1">Paraneoplastic antigen Ma-like C-terminal domain-containing protein</fullName>
    </recommendedName>
</protein>
<reference evidence="2" key="2">
    <citation type="submission" date="2025-09" db="UniProtKB">
        <authorList>
            <consortium name="Ensembl"/>
        </authorList>
    </citation>
    <scope>IDENTIFICATION</scope>
</reference>
<dbReference type="InterPro" id="IPR026523">
    <property type="entry name" value="PNMA"/>
</dbReference>
<dbReference type="AlphaFoldDB" id="A0A7M4F2X2"/>
<evidence type="ECO:0000313" key="3">
    <source>
        <dbReference type="Proteomes" id="UP000594220"/>
    </source>
</evidence>
<proteinExistence type="predicted"/>
<dbReference type="PANTHER" id="PTHR23095">
    <property type="entry name" value="PARANEOPLASTIC ANTIGEN"/>
    <property type="match status" value="1"/>
</dbReference>
<dbReference type="GeneTree" id="ENSGT01030000234522"/>
<dbReference type="InterPro" id="IPR048270">
    <property type="entry name" value="PNMA_C"/>
</dbReference>
<evidence type="ECO:0000313" key="2">
    <source>
        <dbReference type="Ensembl" id="ENSCPRP00005018575.1"/>
    </source>
</evidence>
<evidence type="ECO:0000259" key="1">
    <source>
        <dbReference type="Pfam" id="PF14893"/>
    </source>
</evidence>
<keyword evidence="3" id="KW-1185">Reference proteome</keyword>
<organism evidence="2 3">
    <name type="scientific">Crocodylus porosus</name>
    <name type="common">Saltwater crocodile</name>
    <name type="synonym">Estuarine crocodile</name>
    <dbReference type="NCBI Taxonomy" id="8502"/>
    <lineage>
        <taxon>Eukaryota</taxon>
        <taxon>Metazoa</taxon>
        <taxon>Chordata</taxon>
        <taxon>Craniata</taxon>
        <taxon>Vertebrata</taxon>
        <taxon>Euteleostomi</taxon>
        <taxon>Archelosauria</taxon>
        <taxon>Archosauria</taxon>
        <taxon>Crocodylia</taxon>
        <taxon>Longirostres</taxon>
        <taxon>Crocodylidae</taxon>
        <taxon>Crocodylus</taxon>
    </lineage>
</organism>
<feature type="domain" description="Paraneoplastic antigen Ma-like C-terminal" evidence="1">
    <location>
        <begin position="175"/>
        <end position="255"/>
    </location>
</feature>
<name>A0A7M4F2X2_CROPO</name>
<feature type="domain" description="Paraneoplastic antigen Ma-like C-terminal" evidence="1">
    <location>
        <begin position="131"/>
        <end position="172"/>
    </location>
</feature>
<dbReference type="Proteomes" id="UP000594220">
    <property type="component" value="Unplaced"/>
</dbReference>
<dbReference type="OMA" id="IVEECDC"/>
<dbReference type="Ensembl" id="ENSCPRT00005021749.1">
    <property type="protein sequence ID" value="ENSCPRP00005018575.1"/>
    <property type="gene ID" value="ENSCPRG00005013002.1"/>
</dbReference>
<reference evidence="2" key="1">
    <citation type="submission" date="2025-08" db="UniProtKB">
        <authorList>
            <consortium name="Ensembl"/>
        </authorList>
    </citation>
    <scope>IDENTIFICATION</scope>
</reference>